<name>A0A177HX12_9ACTN</name>
<dbReference type="STRING" id="1716141.STSP_19010"/>
<dbReference type="GO" id="GO:0005524">
    <property type="term" value="F:ATP binding"/>
    <property type="evidence" value="ECO:0007669"/>
    <property type="project" value="UniProtKB-KW"/>
</dbReference>
<dbReference type="InterPro" id="IPR004399">
    <property type="entry name" value="HMP/HMP-P_kinase_dom"/>
</dbReference>
<dbReference type="AlphaFoldDB" id="A0A177HX12"/>
<dbReference type="PANTHER" id="PTHR20858">
    <property type="entry name" value="PHOSPHOMETHYLPYRIMIDINE KINASE"/>
    <property type="match status" value="1"/>
</dbReference>
<reference evidence="11 12" key="1">
    <citation type="submission" date="2015-12" db="EMBL/GenBank/DDBJ databases">
        <title>Genome sequence of Streptomyces sp. G25.</title>
        <authorList>
            <person name="Poehlein A."/>
            <person name="Roettig A."/>
            <person name="Hiessl S."/>
            <person name="Hauschild P."/>
            <person name="Schauer J."/>
            <person name="Madkour M.H."/>
            <person name="Al-Ansari A.M."/>
            <person name="Almakishah N.H."/>
            <person name="Steinbuechel A."/>
            <person name="Daniel R."/>
        </authorList>
    </citation>
    <scope>NUCLEOTIDE SEQUENCE [LARGE SCALE GENOMIC DNA]</scope>
    <source>
        <strain evidence="12">G25(2015)</strain>
    </source>
</reference>
<evidence type="ECO:0000256" key="6">
    <source>
        <dbReference type="ARBA" id="ARBA00022741"/>
    </source>
</evidence>
<evidence type="ECO:0000313" key="11">
    <source>
        <dbReference type="EMBL" id="OAH14814.1"/>
    </source>
</evidence>
<dbReference type="UniPathway" id="UPA00060">
    <property type="reaction ID" value="UER00138"/>
</dbReference>
<dbReference type="InterPro" id="IPR029056">
    <property type="entry name" value="Ribokinase-like"/>
</dbReference>
<feature type="domain" description="Pyridoxamine kinase/Phosphomethylpyrimidine kinase" evidence="10">
    <location>
        <begin position="18"/>
        <end position="275"/>
    </location>
</feature>
<evidence type="ECO:0000256" key="3">
    <source>
        <dbReference type="ARBA" id="ARBA00003848"/>
    </source>
</evidence>
<accession>A0A177HX12</accession>
<dbReference type="EMBL" id="LOHS01000057">
    <property type="protein sequence ID" value="OAH14814.1"/>
    <property type="molecule type" value="Genomic_DNA"/>
</dbReference>
<dbReference type="GO" id="GO:0009229">
    <property type="term" value="P:thiamine diphosphate biosynthetic process"/>
    <property type="evidence" value="ECO:0007669"/>
    <property type="project" value="UniProtKB-UniPathway"/>
</dbReference>
<comment type="catalytic activity">
    <reaction evidence="2">
        <text>4-amino-2-methyl-5-(phosphooxymethyl)pyrimidine + ATP = 4-amino-2-methyl-5-(diphosphooxymethyl)pyrimidine + ADP</text>
        <dbReference type="Rhea" id="RHEA:19893"/>
        <dbReference type="ChEBI" id="CHEBI:30616"/>
        <dbReference type="ChEBI" id="CHEBI:57841"/>
        <dbReference type="ChEBI" id="CHEBI:58354"/>
        <dbReference type="ChEBI" id="CHEBI:456216"/>
        <dbReference type="EC" id="2.7.4.7"/>
    </reaction>
</comment>
<dbReference type="GO" id="GO:0005829">
    <property type="term" value="C:cytosol"/>
    <property type="evidence" value="ECO:0007669"/>
    <property type="project" value="TreeGrafter"/>
</dbReference>
<dbReference type="CDD" id="cd01169">
    <property type="entry name" value="HMPP_kinase"/>
    <property type="match status" value="1"/>
</dbReference>
<dbReference type="EC" id="2.7.4.7" evidence="11"/>
<dbReference type="PATRIC" id="fig|1716141.3.peg.1994"/>
<dbReference type="GO" id="GO:0009228">
    <property type="term" value="P:thiamine biosynthetic process"/>
    <property type="evidence" value="ECO:0007669"/>
    <property type="project" value="UniProtKB-KW"/>
</dbReference>
<comment type="pathway">
    <text evidence="4">Cofactor biosynthesis; thiamine diphosphate biosynthesis; 4-amino-2-methyl-5-diphosphomethylpyrimidine from 5-amino-1-(5-phospho-D-ribosyl)imidazole: step 3/3.</text>
</comment>
<evidence type="ECO:0000256" key="9">
    <source>
        <dbReference type="ARBA" id="ARBA00022977"/>
    </source>
</evidence>
<keyword evidence="7 11" id="KW-0418">Kinase</keyword>
<sequence>MDTPPRALPRVLTVAGSDSGGGAGIQADLKTMLALGVHGMSVLTAVTAQNSLGVQGSWELPAEAVRAQYRSVVDDIGVQAVKTGMLASAELVETVAGLVSDTDAPVVVDPVGISKHGDSLLAASALDSVRTKLLPAATVATPNLDEVAQLTGVRVESEDDMRRAAAAVLAYGPRWVLVKGGHLGGHLAGHLGGHLAGEAVDAVDLLTDGSEEHWLRARRLANRHTHGTGCTLASAIASQLAKGQPVPEAVAAAKEYVTGAIAAGFALGAGIGPVDHGWRFRGSLS</sequence>
<dbReference type="OrthoDB" id="34166at2"/>
<keyword evidence="8" id="KW-0067">ATP-binding</keyword>
<comment type="catalytic activity">
    <reaction evidence="1">
        <text>4-amino-5-hydroxymethyl-2-methylpyrimidine + ATP = 4-amino-2-methyl-5-(phosphooxymethyl)pyrimidine + ADP + H(+)</text>
        <dbReference type="Rhea" id="RHEA:23096"/>
        <dbReference type="ChEBI" id="CHEBI:15378"/>
        <dbReference type="ChEBI" id="CHEBI:16892"/>
        <dbReference type="ChEBI" id="CHEBI:30616"/>
        <dbReference type="ChEBI" id="CHEBI:58354"/>
        <dbReference type="ChEBI" id="CHEBI:456216"/>
        <dbReference type="EC" id="2.7.1.49"/>
    </reaction>
</comment>
<evidence type="ECO:0000256" key="1">
    <source>
        <dbReference type="ARBA" id="ARBA00000151"/>
    </source>
</evidence>
<dbReference type="PANTHER" id="PTHR20858:SF17">
    <property type="entry name" value="HYDROXYMETHYLPYRIMIDINE_PHOSPHOMETHYLPYRIMIDINE KINASE THI20-RELATED"/>
    <property type="match status" value="1"/>
</dbReference>
<evidence type="ECO:0000313" key="12">
    <source>
        <dbReference type="Proteomes" id="UP000077381"/>
    </source>
</evidence>
<dbReference type="GO" id="GO:0008972">
    <property type="term" value="F:phosphomethylpyrimidine kinase activity"/>
    <property type="evidence" value="ECO:0007669"/>
    <property type="project" value="UniProtKB-EC"/>
</dbReference>
<dbReference type="NCBIfam" id="TIGR00097">
    <property type="entry name" value="HMP-P_kinase"/>
    <property type="match status" value="1"/>
</dbReference>
<evidence type="ECO:0000256" key="4">
    <source>
        <dbReference type="ARBA" id="ARBA00004769"/>
    </source>
</evidence>
<dbReference type="Proteomes" id="UP000077381">
    <property type="component" value="Unassembled WGS sequence"/>
</dbReference>
<dbReference type="SUPFAM" id="SSF53613">
    <property type="entry name" value="Ribokinase-like"/>
    <property type="match status" value="1"/>
</dbReference>
<dbReference type="FunFam" id="3.40.1190.20:FF:000003">
    <property type="entry name" value="Phosphomethylpyrimidine kinase ThiD"/>
    <property type="match status" value="1"/>
</dbReference>
<evidence type="ECO:0000256" key="2">
    <source>
        <dbReference type="ARBA" id="ARBA00000565"/>
    </source>
</evidence>
<comment type="function">
    <text evidence="3">Catalyzes the phosphorylation of hydroxymethylpyrimidine phosphate (HMP-P) to HMP-PP, and of HMP to HMP-P.</text>
</comment>
<evidence type="ECO:0000259" key="10">
    <source>
        <dbReference type="Pfam" id="PF08543"/>
    </source>
</evidence>
<comment type="caution">
    <text evidence="11">The sequence shown here is derived from an EMBL/GenBank/DDBJ whole genome shotgun (WGS) entry which is preliminary data.</text>
</comment>
<dbReference type="Gene3D" id="3.40.1190.20">
    <property type="match status" value="1"/>
</dbReference>
<evidence type="ECO:0000256" key="5">
    <source>
        <dbReference type="ARBA" id="ARBA00022679"/>
    </source>
</evidence>
<organism evidence="11 12">
    <name type="scientific">Streptomyces jeddahensis</name>
    <dbReference type="NCBI Taxonomy" id="1716141"/>
    <lineage>
        <taxon>Bacteria</taxon>
        <taxon>Bacillati</taxon>
        <taxon>Actinomycetota</taxon>
        <taxon>Actinomycetes</taxon>
        <taxon>Kitasatosporales</taxon>
        <taxon>Streptomycetaceae</taxon>
        <taxon>Streptomyces</taxon>
    </lineage>
</organism>
<keyword evidence="5 11" id="KW-0808">Transferase</keyword>
<dbReference type="InterPro" id="IPR013749">
    <property type="entry name" value="PM/HMP-P_kinase-1"/>
</dbReference>
<gene>
    <name evidence="11" type="primary">thiD</name>
    <name evidence="11" type="ORF">STSP_19010</name>
</gene>
<dbReference type="RefSeq" id="WP_067274585.1">
    <property type="nucleotide sequence ID" value="NZ_LOHS01000057.1"/>
</dbReference>
<proteinExistence type="predicted"/>
<evidence type="ECO:0000256" key="8">
    <source>
        <dbReference type="ARBA" id="ARBA00022840"/>
    </source>
</evidence>
<keyword evidence="9" id="KW-0784">Thiamine biosynthesis</keyword>
<keyword evidence="12" id="KW-1185">Reference proteome</keyword>
<dbReference type="Pfam" id="PF08543">
    <property type="entry name" value="Phos_pyr_kin"/>
    <property type="match status" value="1"/>
</dbReference>
<dbReference type="EC" id="2.7.1.49" evidence="11"/>
<protein>
    <submittedName>
        <fullName evidence="11">Hydroxymethylpyrimidine/phosphomethylpyrimidine kinase</fullName>
        <ecNumber evidence="11">2.7.1.49</ecNumber>
        <ecNumber evidence="11">2.7.4.7</ecNumber>
    </submittedName>
</protein>
<dbReference type="GO" id="GO:0008902">
    <property type="term" value="F:hydroxymethylpyrimidine kinase activity"/>
    <property type="evidence" value="ECO:0007669"/>
    <property type="project" value="UniProtKB-EC"/>
</dbReference>
<keyword evidence="6" id="KW-0547">Nucleotide-binding</keyword>
<evidence type="ECO:0000256" key="7">
    <source>
        <dbReference type="ARBA" id="ARBA00022777"/>
    </source>
</evidence>